<name>A0A7S1AL26_NOCSC</name>
<evidence type="ECO:0000313" key="1">
    <source>
        <dbReference type="EMBL" id="CAD8857854.1"/>
    </source>
</evidence>
<evidence type="ECO:0008006" key="2">
    <source>
        <dbReference type="Google" id="ProtNLM"/>
    </source>
</evidence>
<sequence length="126" mass="13925">MCAPCCAAEDMEIWGQEGLGFEDEIFVDSWPQRVPGRAMHEGFTEVLSLTFRLPDRSQRTVDFTGSPGLTLKAQPPCTVARVNDEFGVEPGWEITAVDGSSIAGMDVEQVERAINERMQCLRESSV</sequence>
<proteinExistence type="predicted"/>
<accession>A0A7S1AL26</accession>
<gene>
    <name evidence="1" type="ORF">NSCI0253_LOCUS32206</name>
</gene>
<dbReference type="AlphaFoldDB" id="A0A7S1AL26"/>
<reference evidence="1" key="1">
    <citation type="submission" date="2021-01" db="EMBL/GenBank/DDBJ databases">
        <authorList>
            <person name="Corre E."/>
            <person name="Pelletier E."/>
            <person name="Niang G."/>
            <person name="Scheremetjew M."/>
            <person name="Finn R."/>
            <person name="Kale V."/>
            <person name="Holt S."/>
            <person name="Cochrane G."/>
            <person name="Meng A."/>
            <person name="Brown T."/>
            <person name="Cohen L."/>
        </authorList>
    </citation>
    <scope>NUCLEOTIDE SEQUENCE</scope>
</reference>
<organism evidence="1">
    <name type="scientific">Noctiluca scintillans</name>
    <name type="common">Sea sparkle</name>
    <name type="synonym">Red tide dinoflagellate</name>
    <dbReference type="NCBI Taxonomy" id="2966"/>
    <lineage>
        <taxon>Eukaryota</taxon>
        <taxon>Sar</taxon>
        <taxon>Alveolata</taxon>
        <taxon>Dinophyceae</taxon>
        <taxon>Noctilucales</taxon>
        <taxon>Noctilucaceae</taxon>
        <taxon>Noctiluca</taxon>
    </lineage>
</organism>
<protein>
    <recommendedName>
        <fullName evidence="2">PDZ domain-containing protein</fullName>
    </recommendedName>
</protein>
<dbReference type="EMBL" id="HBFQ01045296">
    <property type="protein sequence ID" value="CAD8857854.1"/>
    <property type="molecule type" value="Transcribed_RNA"/>
</dbReference>